<feature type="compositionally biased region" description="Polar residues" evidence="6">
    <location>
        <begin position="480"/>
        <end position="489"/>
    </location>
</feature>
<comment type="subcellular location">
    <subcellularLocation>
        <location evidence="5">Nucleus</location>
    </subcellularLocation>
</comment>
<dbReference type="InterPro" id="IPR001680">
    <property type="entry name" value="WD40_rpt"/>
</dbReference>
<evidence type="ECO:0000256" key="4">
    <source>
        <dbReference type="PROSITE-ProRule" id="PRU00221"/>
    </source>
</evidence>
<name>V2X356_MONRO</name>
<keyword evidence="8" id="KW-1185">Reference proteome</keyword>
<comment type="subunit">
    <text evidence="5">Component of the RIX1 complex, composed of IPI1, RIX1/IPI2 and IPI3 in a 1:2:2 stoichiometry. The complex interacts (via RIX1) with MDN1 (via its hexameric AAA ATPase ring) and the pre-60S ribosome particles.</text>
</comment>
<evidence type="ECO:0000256" key="2">
    <source>
        <dbReference type="ARBA" id="ARBA00022574"/>
    </source>
</evidence>
<dbReference type="InterPro" id="IPR019775">
    <property type="entry name" value="WD40_repeat_CS"/>
</dbReference>
<protein>
    <recommendedName>
        <fullName evidence="5">Pre-rRNA-processing protein IPI3</fullName>
    </recommendedName>
</protein>
<feature type="repeat" description="WD" evidence="4">
    <location>
        <begin position="199"/>
        <end position="221"/>
    </location>
</feature>
<evidence type="ECO:0000256" key="6">
    <source>
        <dbReference type="SAM" id="MobiDB-lite"/>
    </source>
</evidence>
<dbReference type="GO" id="GO:0006261">
    <property type="term" value="P:DNA-templated DNA replication"/>
    <property type="evidence" value="ECO:0007669"/>
    <property type="project" value="TreeGrafter"/>
</dbReference>
<dbReference type="STRING" id="1381753.V2X356"/>
<dbReference type="EMBL" id="AWSO01000182">
    <property type="protein sequence ID" value="ESK93573.1"/>
    <property type="molecule type" value="Genomic_DNA"/>
</dbReference>
<reference evidence="7 8" key="1">
    <citation type="journal article" date="2014" name="BMC Genomics">
        <title>Genome and secretome analysis of the hemibiotrophic fungal pathogen, Moniliophthora roreri, which causes frosty pod rot disease of cacao: mechanisms of the biotrophic and necrotrophic phases.</title>
        <authorList>
            <person name="Meinhardt L.W."/>
            <person name="Costa G.G.L."/>
            <person name="Thomazella D.P.T."/>
            <person name="Teixeira P.J.P.L."/>
            <person name="Carazzolle M.F."/>
            <person name="Schuster S.C."/>
            <person name="Carlson J.E."/>
            <person name="Guiltinan M.J."/>
            <person name="Mieczkowski P."/>
            <person name="Farmer A."/>
            <person name="Ramaraj T."/>
            <person name="Crozier J."/>
            <person name="Davis R.E."/>
            <person name="Shao J."/>
            <person name="Melnick R.L."/>
            <person name="Pereira G.A.G."/>
            <person name="Bailey B.A."/>
        </authorList>
    </citation>
    <scope>NUCLEOTIDE SEQUENCE [LARGE SCALE GENOMIC DNA]</scope>
    <source>
        <strain evidence="7 8">MCA 2997</strain>
    </source>
</reference>
<dbReference type="Gene3D" id="2.130.10.10">
    <property type="entry name" value="YVTN repeat-like/Quinoprotein amine dehydrogenase"/>
    <property type="match status" value="2"/>
</dbReference>
<keyword evidence="2 4" id="KW-0853">WD repeat</keyword>
<comment type="similarity">
    <text evidence="1 5">Belongs to the WD repeat IPI3/WDR18 family.</text>
</comment>
<dbReference type="InterPro" id="IPR045227">
    <property type="entry name" value="WDR18/Ipi3/RID3"/>
</dbReference>
<dbReference type="Proteomes" id="UP000017559">
    <property type="component" value="Unassembled WGS sequence"/>
</dbReference>
<evidence type="ECO:0000256" key="3">
    <source>
        <dbReference type="ARBA" id="ARBA00022737"/>
    </source>
</evidence>
<dbReference type="InterPro" id="IPR036322">
    <property type="entry name" value="WD40_repeat_dom_sf"/>
</dbReference>
<evidence type="ECO:0000256" key="1">
    <source>
        <dbReference type="ARBA" id="ARBA00010143"/>
    </source>
</evidence>
<feature type="repeat" description="WD" evidence="4">
    <location>
        <begin position="125"/>
        <end position="159"/>
    </location>
</feature>
<dbReference type="GO" id="GO:0006364">
    <property type="term" value="P:rRNA processing"/>
    <property type="evidence" value="ECO:0007669"/>
    <property type="project" value="UniProtKB-UniRule"/>
</dbReference>
<keyword evidence="5" id="KW-0539">Nucleus</keyword>
<dbReference type="GO" id="GO:0005656">
    <property type="term" value="C:nuclear pre-replicative complex"/>
    <property type="evidence" value="ECO:0007669"/>
    <property type="project" value="TreeGrafter"/>
</dbReference>
<keyword evidence="3" id="KW-0677">Repeat</keyword>
<organism evidence="7 8">
    <name type="scientific">Moniliophthora roreri (strain MCA 2997)</name>
    <name type="common">Cocoa frosty pod rot fungus</name>
    <name type="synonym">Crinipellis roreri</name>
    <dbReference type="NCBI Taxonomy" id="1381753"/>
    <lineage>
        <taxon>Eukaryota</taxon>
        <taxon>Fungi</taxon>
        <taxon>Dikarya</taxon>
        <taxon>Basidiomycota</taxon>
        <taxon>Agaricomycotina</taxon>
        <taxon>Agaricomycetes</taxon>
        <taxon>Agaricomycetidae</taxon>
        <taxon>Agaricales</taxon>
        <taxon>Marasmiineae</taxon>
        <taxon>Marasmiaceae</taxon>
        <taxon>Moniliophthora</taxon>
    </lineage>
</organism>
<evidence type="ECO:0000313" key="8">
    <source>
        <dbReference type="Proteomes" id="UP000017559"/>
    </source>
</evidence>
<dbReference type="InterPro" id="IPR015943">
    <property type="entry name" value="WD40/YVTN_repeat-like_dom_sf"/>
</dbReference>
<dbReference type="HOGENOM" id="CLU_029749_4_0_1"/>
<sequence length="502" mass="54985">MPLQETILCATASASTSAGSGSISLHDFKNGASLVSFKQTNSGRHCTSYIESKNAQGGILLAAQPDKSLLHVYNFQKDQISMKIVLPEKLSCIVLDSQGIYFAGGTAQGRVHLWEVASGILYNSWDAHYRQVNVLRFTQDSAALISGSDDSGVSVWSVSRLVDEDLQNDLPLSLFNLSDHTLPVTDIVCGVGAFPKCRILTASVDHSVKIWDLSSRTLLTTFMFPQAISSLAWDITERLFFAASADGSVYQVNLFKQREDKTKSHISEAIGGGGVSDVIRVSDERLIVVGTLSEPSLSQPVTCLTFSMTSSSLLVGTSTGLIHIYDVPTHQLMRTISTHKGFGITYLSTMLKPVDLIGHISLTLNISSSNDTRDVIPVRPVAAFQRMRDVKSRELHEVSMLLPPQEHAFEDEFTLCSEESILRDQAYFLKSSTSSDEDTAALQTRVTDLEAEVSLLHEQLGRAKGVNDLMWENVVQKMISQSKSKSVTGSGEDERARKRSRS</sequence>
<dbReference type="PANTHER" id="PTHR18763">
    <property type="entry name" value="WD-REPEAT PROTEIN 18"/>
    <property type="match status" value="1"/>
</dbReference>
<keyword evidence="5" id="KW-0698">rRNA processing</keyword>
<comment type="caution">
    <text evidence="7">The sequence shown here is derived from an EMBL/GenBank/DDBJ whole genome shotgun (WGS) entry which is preliminary data.</text>
</comment>
<dbReference type="PROSITE" id="PS50082">
    <property type="entry name" value="WD_REPEATS_2"/>
    <property type="match status" value="2"/>
</dbReference>
<dbReference type="SUPFAM" id="SSF50978">
    <property type="entry name" value="WD40 repeat-like"/>
    <property type="match status" value="1"/>
</dbReference>
<dbReference type="PROSITE" id="PS50294">
    <property type="entry name" value="WD_REPEATS_REGION"/>
    <property type="match status" value="1"/>
</dbReference>
<comment type="function">
    <text evidence="5">Component of the RIX1 complex required for processing of ITS2 sequences from 35S pre-rRNA.</text>
</comment>
<evidence type="ECO:0000313" key="7">
    <source>
        <dbReference type="EMBL" id="ESK93573.1"/>
    </source>
</evidence>
<dbReference type="OrthoDB" id="756370at2759"/>
<dbReference type="AlphaFoldDB" id="V2X356"/>
<accession>V2X356</accession>
<feature type="region of interest" description="Disordered" evidence="6">
    <location>
        <begin position="480"/>
        <end position="502"/>
    </location>
</feature>
<dbReference type="SMART" id="SM00320">
    <property type="entry name" value="WD40"/>
    <property type="match status" value="5"/>
</dbReference>
<dbReference type="KEGG" id="mrr:Moror_1579"/>
<dbReference type="GO" id="GO:0120330">
    <property type="term" value="C:rixosome complex"/>
    <property type="evidence" value="ECO:0007669"/>
    <property type="project" value="UniProtKB-UniRule"/>
</dbReference>
<gene>
    <name evidence="7" type="ORF">Moror_1579</name>
</gene>
<dbReference type="PROSITE" id="PS00678">
    <property type="entry name" value="WD_REPEATS_1"/>
    <property type="match status" value="1"/>
</dbReference>
<dbReference type="PANTHER" id="PTHR18763:SF0">
    <property type="entry name" value="WD REPEAT-CONTAINING PROTEIN 18"/>
    <property type="match status" value="1"/>
</dbReference>
<proteinExistence type="inferred from homology"/>
<dbReference type="Pfam" id="PF00400">
    <property type="entry name" value="WD40"/>
    <property type="match status" value="3"/>
</dbReference>
<evidence type="ECO:0000256" key="5">
    <source>
        <dbReference type="RuleBase" id="RU369067"/>
    </source>
</evidence>